<reference evidence="2 3" key="1">
    <citation type="submission" date="2015-03" db="EMBL/GenBank/DDBJ databases">
        <title>Genomics and transcriptomics of the oil-accumulating basidiomycete yeast T. oleaginosus allow insights into substrate utilization and the diverse evolutionary trajectories of mating systems in fungi.</title>
        <authorList>
            <consortium name="DOE Joint Genome Institute"/>
            <person name="Kourist R."/>
            <person name="Kracht O."/>
            <person name="Bracharz F."/>
            <person name="Lipzen A."/>
            <person name="Nolan M."/>
            <person name="Ohm R."/>
            <person name="Grigoriev I."/>
            <person name="Sun S."/>
            <person name="Heitman J."/>
            <person name="Bruck T."/>
            <person name="Nowrousian M."/>
        </authorList>
    </citation>
    <scope>NUCLEOTIDE SEQUENCE [LARGE SCALE GENOMIC DNA]</scope>
    <source>
        <strain evidence="2 3">IBC0246</strain>
    </source>
</reference>
<keyword evidence="1" id="KW-0472">Membrane</keyword>
<protein>
    <submittedName>
        <fullName evidence="2">Uncharacterized protein</fullName>
    </submittedName>
</protein>
<keyword evidence="3" id="KW-1185">Reference proteome</keyword>
<organism evidence="2 3">
    <name type="scientific">Cutaneotrichosporon oleaginosum</name>
    <dbReference type="NCBI Taxonomy" id="879819"/>
    <lineage>
        <taxon>Eukaryota</taxon>
        <taxon>Fungi</taxon>
        <taxon>Dikarya</taxon>
        <taxon>Basidiomycota</taxon>
        <taxon>Agaricomycotina</taxon>
        <taxon>Tremellomycetes</taxon>
        <taxon>Trichosporonales</taxon>
        <taxon>Trichosporonaceae</taxon>
        <taxon>Cutaneotrichosporon</taxon>
    </lineage>
</organism>
<accession>A0A0J0XWM7</accession>
<dbReference type="AlphaFoldDB" id="A0A0J0XWM7"/>
<gene>
    <name evidence="2" type="ORF">CC85DRAFT_282530</name>
</gene>
<evidence type="ECO:0000256" key="1">
    <source>
        <dbReference type="SAM" id="Phobius"/>
    </source>
</evidence>
<keyword evidence="1" id="KW-0812">Transmembrane</keyword>
<evidence type="ECO:0000313" key="3">
    <source>
        <dbReference type="Proteomes" id="UP000053611"/>
    </source>
</evidence>
<dbReference type="EMBL" id="KQ087181">
    <property type="protein sequence ID" value="KLT45451.1"/>
    <property type="molecule type" value="Genomic_DNA"/>
</dbReference>
<proteinExistence type="predicted"/>
<evidence type="ECO:0000313" key="2">
    <source>
        <dbReference type="EMBL" id="KLT45451.1"/>
    </source>
</evidence>
<dbReference type="RefSeq" id="XP_018281942.1">
    <property type="nucleotide sequence ID" value="XM_018422019.1"/>
</dbReference>
<feature type="transmembrane region" description="Helical" evidence="1">
    <location>
        <begin position="42"/>
        <end position="63"/>
    </location>
</feature>
<sequence length="108" mass="11886">MPLTYTHRLIKSILYSIPLSSISFNSPVSPISLFHHTYCPDIVLAFSLLLDLLAFCVPAYAALISTTLHTAGGSLQAFDDRPDPRPFVVSLHLSDWCVSATVAHIIQF</sequence>
<dbReference type="Proteomes" id="UP000053611">
    <property type="component" value="Unassembled WGS sequence"/>
</dbReference>
<keyword evidence="1" id="KW-1133">Transmembrane helix</keyword>
<dbReference type="GeneID" id="28982622"/>
<name>A0A0J0XWM7_9TREE</name>